<dbReference type="AlphaFoldDB" id="A0A2U1JNW0"/>
<dbReference type="SUPFAM" id="SSF56112">
    <property type="entry name" value="Protein kinase-like (PK-like)"/>
    <property type="match status" value="1"/>
</dbReference>
<keyword evidence="2 3" id="KW-0802">TPR repeat</keyword>
<feature type="region of interest" description="Disordered" evidence="4">
    <location>
        <begin position="451"/>
        <end position="487"/>
    </location>
</feature>
<dbReference type="RefSeq" id="WP_116556140.1">
    <property type="nucleotide sequence ID" value="NZ_QCZG01000057.1"/>
</dbReference>
<evidence type="ECO:0000313" key="6">
    <source>
        <dbReference type="EMBL" id="PWA06685.1"/>
    </source>
</evidence>
<name>A0A2U1JNW0_9BACI</name>
<feature type="repeat" description="TPR" evidence="3">
    <location>
        <begin position="832"/>
        <end position="865"/>
    </location>
</feature>
<sequence length="885" mass="101651">MSFQPEVGDTLRLFNKTYSFSRHPAVEGLEMPYGQEGRQGIVYQLIEETAKEKKQAVALKVFRNRFKNQHQVELSNRIRKYAAVYGLSACSRAVIEEGDHKKLLKKYGDLQYSVMMPWIEGPTWADLVLDEEPLSKEDALQLACTFAYVLKEMEASELAHCDLSSSNVLIPLFEKNKRSTYFADIELVDVEELYAPGLERPEIVPTGSPGYAAAYVKEGIWNKNADRFAGAVLLAEMATWHDESIRKNKADDISYFAEDELQADSERYRLLLNALERTLGQAGEAFFKQVWQSEKPEECPSFSEWFALFPADIKSAVLQRKNGLSGAKNDSIHQLELPVEQLLDIASLFEGIGNKEAAIREYHYIISHYPDKKAIVEEIKLILSEDDRKIDSIELVPEDYLNAAQLFERTGDIDKAVLLYERAMYIPSTQFSVREELKIIVDELRETIRQQKEKETTESKLKKMTAEGERQAENHGSARRPLQPESKTRFSERVKQFIVKRRKMLTLITVAVLLFFLAGWAYTYANEKKWEKTVDLGIEAFKNRDYVTAEQHIREAIAQKSTADLHNKLATIFISRRNYEQAIQYLKTNIENKQIPPSDQEANYLIGRAYFLLNDYSNAVQYYELARKGDKSDYAQDVIRDLVVSYGRLDQFEKANGLVDELEGTDTESSAFIHNLKGELSELQGKESEAVAEYKQAVSLQNENERYIRNLVDAYIQQNKTNQSGDKEKIETYEEAISLMNKLLRKDGANVNHLNRLGQLYYDFGLFYEAEDNPKSKNLFQQALISYNKVIDLGIQNEDVLLNIGIIQNKLDQKEKAEKTYERAIQSYPESGHAHFVFGLFQIQQEKYDKALVLLKKVVKLNQDSSEVSIANERIKEMKVRGLVK</sequence>
<evidence type="ECO:0000256" key="2">
    <source>
        <dbReference type="ARBA" id="ARBA00022803"/>
    </source>
</evidence>
<keyword evidence="7" id="KW-1185">Reference proteome</keyword>
<keyword evidence="1" id="KW-0677">Repeat</keyword>
<evidence type="ECO:0000256" key="5">
    <source>
        <dbReference type="SAM" id="Phobius"/>
    </source>
</evidence>
<proteinExistence type="predicted"/>
<evidence type="ECO:0000313" key="7">
    <source>
        <dbReference type="Proteomes" id="UP000245998"/>
    </source>
</evidence>
<dbReference type="SUPFAM" id="SSF48452">
    <property type="entry name" value="TPR-like"/>
    <property type="match status" value="2"/>
</dbReference>
<feature type="transmembrane region" description="Helical" evidence="5">
    <location>
        <begin position="505"/>
        <end position="525"/>
    </location>
</feature>
<dbReference type="Proteomes" id="UP000245998">
    <property type="component" value="Unassembled WGS sequence"/>
</dbReference>
<evidence type="ECO:0000256" key="3">
    <source>
        <dbReference type="PROSITE-ProRule" id="PRU00339"/>
    </source>
</evidence>
<dbReference type="InterPro" id="IPR011990">
    <property type="entry name" value="TPR-like_helical_dom_sf"/>
</dbReference>
<evidence type="ECO:0008006" key="8">
    <source>
        <dbReference type="Google" id="ProtNLM"/>
    </source>
</evidence>
<reference evidence="6 7" key="1">
    <citation type="submission" date="2018-04" db="EMBL/GenBank/DDBJ databases">
        <title>Camelliibacillus theae gen. nov., sp. nov., isolated from Pu'er tea.</title>
        <authorList>
            <person name="Niu L."/>
        </authorList>
    </citation>
    <scope>NUCLEOTIDE SEQUENCE [LARGE SCALE GENOMIC DNA]</scope>
    <source>
        <strain evidence="6 7">T8</strain>
    </source>
</reference>
<organism evidence="6 7">
    <name type="scientific">Pueribacillus theae</name>
    <dbReference type="NCBI Taxonomy" id="2171751"/>
    <lineage>
        <taxon>Bacteria</taxon>
        <taxon>Bacillati</taxon>
        <taxon>Bacillota</taxon>
        <taxon>Bacilli</taxon>
        <taxon>Bacillales</taxon>
        <taxon>Bacillaceae</taxon>
        <taxon>Pueribacillus</taxon>
    </lineage>
</organism>
<comment type="caution">
    <text evidence="6">The sequence shown here is derived from an EMBL/GenBank/DDBJ whole genome shotgun (WGS) entry which is preliminary data.</text>
</comment>
<dbReference type="Gene3D" id="1.10.510.10">
    <property type="entry name" value="Transferase(Phosphotransferase) domain 1"/>
    <property type="match status" value="1"/>
</dbReference>
<keyword evidence="5" id="KW-0472">Membrane</keyword>
<dbReference type="Pfam" id="PF13174">
    <property type="entry name" value="TPR_6"/>
    <property type="match status" value="1"/>
</dbReference>
<dbReference type="PROSITE" id="PS50005">
    <property type="entry name" value="TPR"/>
    <property type="match status" value="4"/>
</dbReference>
<feature type="repeat" description="TPR" evidence="3">
    <location>
        <begin position="397"/>
        <end position="430"/>
    </location>
</feature>
<dbReference type="InterPro" id="IPR019734">
    <property type="entry name" value="TPR_rpt"/>
</dbReference>
<dbReference type="EMBL" id="QCZG01000057">
    <property type="protein sequence ID" value="PWA06685.1"/>
    <property type="molecule type" value="Genomic_DNA"/>
</dbReference>
<gene>
    <name evidence="6" type="ORF">DCC39_17280</name>
</gene>
<feature type="compositionally biased region" description="Basic and acidic residues" evidence="4">
    <location>
        <begin position="451"/>
        <end position="473"/>
    </location>
</feature>
<feature type="repeat" description="TPR" evidence="3">
    <location>
        <begin position="600"/>
        <end position="633"/>
    </location>
</feature>
<dbReference type="Gene3D" id="1.25.40.10">
    <property type="entry name" value="Tetratricopeptide repeat domain"/>
    <property type="match status" value="3"/>
</dbReference>
<protein>
    <recommendedName>
        <fullName evidence="8">Protein kinase domain-containing protein</fullName>
    </recommendedName>
</protein>
<dbReference type="InterPro" id="IPR011009">
    <property type="entry name" value="Kinase-like_dom_sf"/>
</dbReference>
<keyword evidence="5" id="KW-1133">Transmembrane helix</keyword>
<dbReference type="OrthoDB" id="2663482at2"/>
<feature type="repeat" description="TPR" evidence="3">
    <location>
        <begin position="798"/>
        <end position="831"/>
    </location>
</feature>
<dbReference type="SMART" id="SM00028">
    <property type="entry name" value="TPR"/>
    <property type="match status" value="8"/>
</dbReference>
<keyword evidence="5" id="KW-0812">Transmembrane</keyword>
<accession>A0A2U1JNW0</accession>
<dbReference type="PANTHER" id="PTHR44186:SF1">
    <property type="entry name" value="BARDET-BIEDL SYNDROME 4 PROTEIN"/>
    <property type="match status" value="1"/>
</dbReference>
<evidence type="ECO:0000256" key="1">
    <source>
        <dbReference type="ARBA" id="ARBA00022737"/>
    </source>
</evidence>
<dbReference type="PANTHER" id="PTHR44186">
    <property type="match status" value="1"/>
</dbReference>
<dbReference type="Pfam" id="PF13432">
    <property type="entry name" value="TPR_16"/>
    <property type="match status" value="1"/>
</dbReference>
<evidence type="ECO:0000256" key="4">
    <source>
        <dbReference type="SAM" id="MobiDB-lite"/>
    </source>
</evidence>